<proteinExistence type="predicted"/>
<evidence type="ECO:0000259" key="8">
    <source>
        <dbReference type="Pfam" id="PF26343"/>
    </source>
</evidence>
<feature type="domain" description="VapC50 C-terminal" evidence="8">
    <location>
        <begin position="127"/>
        <end position="180"/>
    </location>
</feature>
<accession>A0ABX3SML7</accession>
<keyword evidence="10" id="KW-1185">Reference proteome</keyword>
<keyword evidence="3" id="KW-0540">Nuclease</keyword>
<comment type="caution">
    <text evidence="9">The sequence shown here is derived from an EMBL/GenBank/DDBJ whole genome shotgun (WGS) entry which is preliminary data.</text>
</comment>
<organism evidence="9 10">
    <name type="scientific">Mycobacterium malmoense</name>
    <dbReference type="NCBI Taxonomy" id="1780"/>
    <lineage>
        <taxon>Bacteria</taxon>
        <taxon>Bacillati</taxon>
        <taxon>Actinomycetota</taxon>
        <taxon>Actinomycetes</taxon>
        <taxon>Mycobacteriales</taxon>
        <taxon>Mycobacteriaceae</taxon>
        <taxon>Mycobacterium</taxon>
    </lineage>
</organism>
<evidence type="ECO:0000256" key="6">
    <source>
        <dbReference type="ARBA" id="ARBA00022842"/>
    </source>
</evidence>
<name>A0ABX3SML7_MYCMA</name>
<gene>
    <name evidence="9" type="ORF">BST29_19600</name>
</gene>
<dbReference type="InterPro" id="IPR029060">
    <property type="entry name" value="PIN-like_dom_sf"/>
</dbReference>
<dbReference type="InterPro" id="IPR058652">
    <property type="entry name" value="VapC50_C"/>
</dbReference>
<keyword evidence="4" id="KW-0479">Metal-binding</keyword>
<dbReference type="Pfam" id="PF13470">
    <property type="entry name" value="PIN_3"/>
    <property type="match status" value="1"/>
</dbReference>
<dbReference type="Proteomes" id="UP000243140">
    <property type="component" value="Unassembled WGS sequence"/>
</dbReference>
<evidence type="ECO:0000259" key="7">
    <source>
        <dbReference type="Pfam" id="PF13470"/>
    </source>
</evidence>
<dbReference type="Pfam" id="PF26343">
    <property type="entry name" value="VapC50_C"/>
    <property type="match status" value="1"/>
</dbReference>
<evidence type="ECO:0000256" key="5">
    <source>
        <dbReference type="ARBA" id="ARBA00022801"/>
    </source>
</evidence>
<comment type="cofactor">
    <cofactor evidence="1">
        <name>Mg(2+)</name>
        <dbReference type="ChEBI" id="CHEBI:18420"/>
    </cofactor>
</comment>
<protein>
    <submittedName>
        <fullName evidence="9">PIN domain-containing protein</fullName>
    </submittedName>
</protein>
<evidence type="ECO:0000313" key="10">
    <source>
        <dbReference type="Proteomes" id="UP000243140"/>
    </source>
</evidence>
<evidence type="ECO:0000256" key="1">
    <source>
        <dbReference type="ARBA" id="ARBA00001946"/>
    </source>
</evidence>
<evidence type="ECO:0000256" key="4">
    <source>
        <dbReference type="ARBA" id="ARBA00022723"/>
    </source>
</evidence>
<keyword evidence="5" id="KW-0378">Hydrolase</keyword>
<dbReference type="InterPro" id="IPR002716">
    <property type="entry name" value="PIN_dom"/>
</dbReference>
<sequence length="203" mass="22916">MAFPVVLDACVLAPYPLVDVLLRLADTGIYRPLWSQHILVETRRTMVDKLGVSAQKADKRLNMMRDNFVDAEVAGYEELIGAMRNNEKDRHVLAAAVRERAELIVTADRTGFPSEAVEPYNIEVRHPDDFLLDQLDLYEDATRAALSGILAAWMNPPFTAHQLLAALANQVPNFAAEARRLFPPSEDLEVSLREQIRSFFRRA</sequence>
<dbReference type="SUPFAM" id="SSF88723">
    <property type="entry name" value="PIN domain-like"/>
    <property type="match status" value="1"/>
</dbReference>
<keyword evidence="6" id="KW-0460">Magnesium</keyword>
<dbReference type="RefSeq" id="WP_083011618.1">
    <property type="nucleotide sequence ID" value="NZ_CP060015.1"/>
</dbReference>
<evidence type="ECO:0000256" key="2">
    <source>
        <dbReference type="ARBA" id="ARBA00022649"/>
    </source>
</evidence>
<keyword evidence="2" id="KW-1277">Toxin-antitoxin system</keyword>
<evidence type="ECO:0000313" key="9">
    <source>
        <dbReference type="EMBL" id="ORA79294.1"/>
    </source>
</evidence>
<dbReference type="EMBL" id="MVHV01000023">
    <property type="protein sequence ID" value="ORA79294.1"/>
    <property type="molecule type" value="Genomic_DNA"/>
</dbReference>
<feature type="domain" description="PIN" evidence="7">
    <location>
        <begin position="5"/>
        <end position="109"/>
    </location>
</feature>
<evidence type="ECO:0000256" key="3">
    <source>
        <dbReference type="ARBA" id="ARBA00022722"/>
    </source>
</evidence>
<reference evidence="9 10" key="1">
    <citation type="submission" date="2017-02" db="EMBL/GenBank/DDBJ databases">
        <title>The new phylogeny of genus Mycobacterium.</title>
        <authorList>
            <person name="Tortoli E."/>
            <person name="Trovato A."/>
            <person name="Cirillo D.M."/>
        </authorList>
    </citation>
    <scope>NUCLEOTIDE SEQUENCE [LARGE SCALE GENOMIC DNA]</scope>
    <source>
        <strain evidence="9 10">IP1130001</strain>
    </source>
</reference>